<evidence type="ECO:0000313" key="1">
    <source>
        <dbReference type="EMBL" id="OAT27092.1"/>
    </source>
</evidence>
<comment type="caution">
    <text evidence="1">The sequence shown here is derived from an EMBL/GenBank/DDBJ whole genome shotgun (WGS) entry which is preliminary data.</text>
</comment>
<dbReference type="EMBL" id="LXEN01000094">
    <property type="protein sequence ID" value="OAT27092.1"/>
    <property type="molecule type" value="Genomic_DNA"/>
</dbReference>
<keyword evidence="2" id="KW-1185">Reference proteome</keyword>
<protein>
    <submittedName>
        <fullName evidence="1">Uncharacterized protein</fullName>
    </submittedName>
</protein>
<name>A0A198FQ35_9GAMM</name>
<proteinExistence type="predicted"/>
<sequence>MGYIMTSWRNTFFSRSPISIGISFDFSEIYPLSVSVPSLYLQLQPYEIGEQPLPKKFNLLSEETIKIDDNDVEVSFNWSAGAREGLILYRRIGASLEQSPSDKDCEQFALLIYSAIKKAILLPDKENVALFYTLICQDKLAPITYLPYLINKIEQDDNLINNRLYFQLILWLLYKSPNKNTIKISLGLLSLFRDGISQRLLFLFALHPEFTLYSLYSIKKRVNYQNISSFFDLLGPRTKDWGRIQFIEYLPAPLSISTRYWLLTEGYKNNVMIEYVAYNCATKGKLLEILNTYPEDPQLLLGCSDILRALLNGGPTKDIYDYAQGPQVCLEFINQVNQISPKELNLLHCVCEIADFVQNSGEDWLSLGELGWSDYYQQQIMSLSQHIIQKPQWSALIIKSLQSHCRTKSYQASLVAKAIHLDIWELLFSLQECNPNADWWHHLMQTDSSYKIEKVVKLAEQQINISASHNIDTSLINYHSEYKPHHAVEYIMQDLRSFPGIGWSLIKKQLHSPILRNRNMALNVLSAWSGIVWPHDLYETLTQVLTIETDKNTHQRIRKFLANHQ</sequence>
<reference evidence="1 2" key="1">
    <citation type="submission" date="2016-04" db="EMBL/GenBank/DDBJ databases">
        <title>ATOL: Assembling a taxonomically balanced genome-scale reconstruction of the evolutionary history of the Enterobacteriaceae.</title>
        <authorList>
            <person name="Plunkett G.III."/>
            <person name="Neeno-Eckwall E.C."/>
            <person name="Glasner J.D."/>
            <person name="Perna N.T."/>
        </authorList>
    </citation>
    <scope>NUCLEOTIDE SEQUENCE [LARGE SCALE GENOMIC DNA]</scope>
    <source>
        <strain evidence="1 2">ATCC 19692</strain>
    </source>
</reference>
<organism evidence="1 2">
    <name type="scientific">Proteus myxofaciens ATCC 19692</name>
    <dbReference type="NCBI Taxonomy" id="1354337"/>
    <lineage>
        <taxon>Bacteria</taxon>
        <taxon>Pseudomonadati</taxon>
        <taxon>Pseudomonadota</taxon>
        <taxon>Gammaproteobacteria</taxon>
        <taxon>Enterobacterales</taxon>
        <taxon>Morganellaceae</taxon>
        <taxon>Proteus</taxon>
    </lineage>
</organism>
<dbReference type="AlphaFoldDB" id="A0A198FQ35"/>
<accession>A0A198FQ35</accession>
<dbReference type="Proteomes" id="UP000094023">
    <property type="component" value="Unassembled WGS sequence"/>
</dbReference>
<evidence type="ECO:0000313" key="2">
    <source>
        <dbReference type="Proteomes" id="UP000094023"/>
    </source>
</evidence>
<dbReference type="PATRIC" id="fig|1354337.4.peg.1952"/>
<dbReference type="STRING" id="1354337.M983_1908"/>
<gene>
    <name evidence="1" type="ORF">M983_1908</name>
</gene>